<dbReference type="Proteomes" id="UP000663877">
    <property type="component" value="Unassembled WGS sequence"/>
</dbReference>
<name>A0A815N1E4_9BILA</name>
<protein>
    <submittedName>
        <fullName evidence="4">Uncharacterized protein</fullName>
    </submittedName>
</protein>
<dbReference type="EMBL" id="CAJNOM010000422">
    <property type="protein sequence ID" value="CAF1428772.1"/>
    <property type="molecule type" value="Genomic_DNA"/>
</dbReference>
<evidence type="ECO:0000256" key="1">
    <source>
        <dbReference type="SAM" id="Coils"/>
    </source>
</evidence>
<evidence type="ECO:0000313" key="5">
    <source>
        <dbReference type="Proteomes" id="UP000663832"/>
    </source>
</evidence>
<feature type="compositionally biased region" description="Polar residues" evidence="2">
    <location>
        <begin position="10"/>
        <end position="38"/>
    </location>
</feature>
<dbReference type="Proteomes" id="UP000663832">
    <property type="component" value="Unassembled WGS sequence"/>
</dbReference>
<sequence length="282" mass="32278">MASVNDVGLASTNDGELASTNDGGLASTNDGGLASTSDGGLASISDGGLVSSQTDIKHLEDEFRQYRDESQKKIEKLIKDLKKLREQQQFATPSTFDRLGCKGRRCFKCGECRDWYFTGDARSWKWIGNYENWAEGEGNFWGGDSLYECFKRRDGATCRGDVPRHLPRDLPGRRRYDGHRPHDRHDVPPDLSGDDRIGRRLARVDDRIDRLDRYLHSHDRLDRHLPRDLSGDDRLDRLDDRIDRRLDRLDDRIDRRLDLLDDRLGHFSGIGFICLCEDNIGV</sequence>
<proteinExistence type="predicted"/>
<accession>A0A815N1E4</accession>
<feature type="region of interest" description="Disordered" evidence="2">
    <location>
        <begin position="1"/>
        <end position="39"/>
    </location>
</feature>
<feature type="region of interest" description="Disordered" evidence="2">
    <location>
        <begin position="169"/>
        <end position="193"/>
    </location>
</feature>
<keyword evidence="1" id="KW-0175">Coiled coil</keyword>
<dbReference type="EMBL" id="CAJNOI010000036">
    <property type="protein sequence ID" value="CAF0898643.1"/>
    <property type="molecule type" value="Genomic_DNA"/>
</dbReference>
<keyword evidence="5" id="KW-1185">Reference proteome</keyword>
<organism evidence="4 5">
    <name type="scientific">Adineta steineri</name>
    <dbReference type="NCBI Taxonomy" id="433720"/>
    <lineage>
        <taxon>Eukaryota</taxon>
        <taxon>Metazoa</taxon>
        <taxon>Spiralia</taxon>
        <taxon>Gnathifera</taxon>
        <taxon>Rotifera</taxon>
        <taxon>Eurotatoria</taxon>
        <taxon>Bdelloidea</taxon>
        <taxon>Adinetida</taxon>
        <taxon>Adinetidae</taxon>
        <taxon>Adineta</taxon>
    </lineage>
</organism>
<reference evidence="4" key="1">
    <citation type="submission" date="2021-02" db="EMBL/GenBank/DDBJ databases">
        <authorList>
            <person name="Nowell W R."/>
        </authorList>
    </citation>
    <scope>NUCLEOTIDE SEQUENCE</scope>
</reference>
<feature type="coiled-coil region" evidence="1">
    <location>
        <begin position="49"/>
        <end position="87"/>
    </location>
</feature>
<evidence type="ECO:0000313" key="3">
    <source>
        <dbReference type="EMBL" id="CAF0898643.1"/>
    </source>
</evidence>
<dbReference type="OrthoDB" id="10062904at2759"/>
<evidence type="ECO:0000313" key="4">
    <source>
        <dbReference type="EMBL" id="CAF1428772.1"/>
    </source>
</evidence>
<comment type="caution">
    <text evidence="4">The sequence shown here is derived from an EMBL/GenBank/DDBJ whole genome shotgun (WGS) entry which is preliminary data.</text>
</comment>
<evidence type="ECO:0000256" key="2">
    <source>
        <dbReference type="SAM" id="MobiDB-lite"/>
    </source>
</evidence>
<dbReference type="AlphaFoldDB" id="A0A815N1E4"/>
<gene>
    <name evidence="3" type="ORF">BJG266_LOCUS10349</name>
    <name evidence="4" type="ORF">QVE165_LOCUS38806</name>
</gene>